<evidence type="ECO:0000256" key="4">
    <source>
        <dbReference type="ARBA" id="ARBA00022989"/>
    </source>
</evidence>
<keyword evidence="2" id="KW-1003">Cell membrane</keyword>
<evidence type="ECO:0000313" key="9">
    <source>
        <dbReference type="Proteomes" id="UP000005632"/>
    </source>
</evidence>
<dbReference type="OrthoDB" id="9809027at2"/>
<dbReference type="STRING" id="158190.SpiGrapes_2240"/>
<sequence>MNRRFQLDIAITLGAVLLAVASLFLARNLHIDSSTDVFLPQKSEVIAINQRIEGTFSSMDAIVVGVSQADGKSILNPDSLQVVKDLTLAFSSLDGVDSVTSLTNTEHLTAGSDGLEVVPLLQGTSPEGLKELALRLDEWKEVYEGNLLSKDKTLAAIIIQPKVGLPESVEDTMLQEIGETLASGSFTGLTFSTVGLPVVKNQINKSLVSDLAILAPVVGLLIIIVLFVSFRRIVGIVLPLLSLFLSACLVIGIMALLQITFTMATMLVPVLLLIVGSAYTIHVMSHFYEEVSLFSDTLTPSETNGVVKEVLQRNRLPIIMAGATTAAGFIAQFTSPLAPFRTFGLLSAIGVLLSQLSTLYLLPSLLRLSYHRGIRVGKVRYPRASLSFFRFFKTIAFKGTKLLFFGFFVLLFATILLIPRIKTGTDMLGFFKPNSKLVRDTRLFNEKMNGSGVLTVMISGDAPSSVLDPQFLTSLEEFKNTLERHPEVGNVQTILPYLKRINALLNQDTVPYQREILDQGTFDFFGEMENQGPPLPSLTKESEQIATQGTFYEIPVDPEKYGLQTDADLKALLSQYLMLYSGNLSMFINDALEPDATLVIIQLHPSETQTLKDIFSEIQTFWEGRLKDGWKVETGGGEAVSLALTELVTRSQIYSLLGAIIIVYLLVSLMFRSPLAGLLGLIPVAYALMGIFASMALLSIHLDIVTSLLAALAIGIGVDYAIHFLSAYKRLNGSYDSGQTLQLVLGTTGRAILINAASVTLGFCGLLFSRFVPIRQMGILFCISMVFASLASLTVLPAILNRWKPKFLSTPNREPNPKKRSLL</sequence>
<accession>G8QS18</accession>
<evidence type="ECO:0000256" key="3">
    <source>
        <dbReference type="ARBA" id="ARBA00022692"/>
    </source>
</evidence>
<evidence type="ECO:0000256" key="2">
    <source>
        <dbReference type="ARBA" id="ARBA00022475"/>
    </source>
</evidence>
<dbReference type="PANTHER" id="PTHR33406:SF13">
    <property type="entry name" value="MEMBRANE PROTEIN YDFJ"/>
    <property type="match status" value="1"/>
</dbReference>
<feature type="transmembrane region" description="Helical" evidence="6">
    <location>
        <begin position="316"/>
        <end position="334"/>
    </location>
</feature>
<evidence type="ECO:0000256" key="5">
    <source>
        <dbReference type="ARBA" id="ARBA00023136"/>
    </source>
</evidence>
<dbReference type="RefSeq" id="WP_014270857.1">
    <property type="nucleotide sequence ID" value="NC_016633.1"/>
</dbReference>
<proteinExistence type="predicted"/>
<feature type="transmembrane region" description="Helical" evidence="6">
    <location>
        <begin position="340"/>
        <end position="362"/>
    </location>
</feature>
<dbReference type="InterPro" id="IPR000731">
    <property type="entry name" value="SSD"/>
</dbReference>
<keyword evidence="5 6" id="KW-0472">Membrane</keyword>
<dbReference type="EMBL" id="CP003155">
    <property type="protein sequence ID" value="AEV30016.1"/>
    <property type="molecule type" value="Genomic_DNA"/>
</dbReference>
<dbReference type="GO" id="GO:0022857">
    <property type="term" value="F:transmembrane transporter activity"/>
    <property type="evidence" value="ECO:0007669"/>
    <property type="project" value="InterPro"/>
</dbReference>
<feature type="transmembrane region" description="Helical" evidence="6">
    <location>
        <begin position="704"/>
        <end position="722"/>
    </location>
</feature>
<dbReference type="PANTHER" id="PTHR33406">
    <property type="entry name" value="MEMBRANE PROTEIN MJ1562-RELATED"/>
    <property type="match status" value="1"/>
</dbReference>
<dbReference type="Gene3D" id="1.20.1640.10">
    <property type="entry name" value="Multidrug efflux transporter AcrB transmembrane domain"/>
    <property type="match status" value="2"/>
</dbReference>
<feature type="domain" description="SSD" evidence="7">
    <location>
        <begin position="240"/>
        <end position="368"/>
    </location>
</feature>
<reference evidence="8 9" key="1">
    <citation type="submission" date="2011-11" db="EMBL/GenBank/DDBJ databases">
        <title>Complete sequence of Spirochaeta sp. grapes.</title>
        <authorList>
            <consortium name="US DOE Joint Genome Institute"/>
            <person name="Lucas S."/>
            <person name="Han J."/>
            <person name="Lapidus A."/>
            <person name="Cheng J.-F."/>
            <person name="Goodwin L."/>
            <person name="Pitluck S."/>
            <person name="Peters L."/>
            <person name="Ovchinnikova G."/>
            <person name="Munk A.C."/>
            <person name="Detter J.C."/>
            <person name="Han C."/>
            <person name="Tapia R."/>
            <person name="Land M."/>
            <person name="Hauser L."/>
            <person name="Kyrpides N."/>
            <person name="Ivanova N."/>
            <person name="Pagani I."/>
            <person name="Ritalahtilisa K."/>
            <person name="Loeffler F."/>
            <person name="Woyke T."/>
        </authorList>
    </citation>
    <scope>NUCLEOTIDE SEQUENCE [LARGE SCALE GENOMIC DNA]</scope>
    <source>
        <strain evidence="9">ATCC BAA-1885 / DSM 22778 / Grapes</strain>
    </source>
</reference>
<gene>
    <name evidence="8" type="ordered locus">SpiGrapes_2240</name>
</gene>
<dbReference type="HOGENOM" id="CLU_008861_1_1_12"/>
<evidence type="ECO:0000313" key="8">
    <source>
        <dbReference type="EMBL" id="AEV30016.1"/>
    </source>
</evidence>
<feature type="transmembrane region" description="Helical" evidence="6">
    <location>
        <begin position="778"/>
        <end position="800"/>
    </location>
</feature>
<dbReference type="KEGG" id="sgp:SpiGrapes_2240"/>
<dbReference type="SUPFAM" id="SSF82866">
    <property type="entry name" value="Multidrug efflux transporter AcrB transmembrane domain"/>
    <property type="match status" value="2"/>
</dbReference>
<feature type="transmembrane region" description="Helical" evidence="6">
    <location>
        <begin position="678"/>
        <end position="698"/>
    </location>
</feature>
<feature type="transmembrane region" description="Helical" evidence="6">
    <location>
        <begin position="237"/>
        <end position="257"/>
    </location>
</feature>
<dbReference type="Proteomes" id="UP000005632">
    <property type="component" value="Chromosome"/>
</dbReference>
<feature type="transmembrane region" description="Helical" evidence="6">
    <location>
        <begin position="211"/>
        <end position="230"/>
    </location>
</feature>
<feature type="transmembrane region" description="Helical" evidence="6">
    <location>
        <begin position="402"/>
        <end position="421"/>
    </location>
</feature>
<feature type="transmembrane region" description="Helical" evidence="6">
    <location>
        <begin position="752"/>
        <end position="772"/>
    </location>
</feature>
<feature type="transmembrane region" description="Helical" evidence="6">
    <location>
        <begin position="653"/>
        <end position="671"/>
    </location>
</feature>
<dbReference type="PROSITE" id="PS50156">
    <property type="entry name" value="SSD"/>
    <property type="match status" value="2"/>
</dbReference>
<dbReference type="AlphaFoldDB" id="G8QS18"/>
<dbReference type="Pfam" id="PF03176">
    <property type="entry name" value="MMPL"/>
    <property type="match status" value="2"/>
</dbReference>
<keyword evidence="9" id="KW-1185">Reference proteome</keyword>
<dbReference type="InterPro" id="IPR050545">
    <property type="entry name" value="Mycobact_MmpL"/>
</dbReference>
<dbReference type="PRINTS" id="PR00702">
    <property type="entry name" value="ACRIFLAVINRP"/>
</dbReference>
<feature type="transmembrane region" description="Helical" evidence="6">
    <location>
        <begin position="263"/>
        <end position="281"/>
    </location>
</feature>
<keyword evidence="3 6" id="KW-0812">Transmembrane</keyword>
<dbReference type="InterPro" id="IPR004869">
    <property type="entry name" value="MMPL_dom"/>
</dbReference>
<organism evidence="8 9">
    <name type="scientific">Sphaerochaeta pleomorpha (strain ATCC BAA-1885 / DSM 22778 / Grapes)</name>
    <dbReference type="NCBI Taxonomy" id="158190"/>
    <lineage>
        <taxon>Bacteria</taxon>
        <taxon>Pseudomonadati</taxon>
        <taxon>Spirochaetota</taxon>
        <taxon>Spirochaetia</taxon>
        <taxon>Spirochaetales</taxon>
        <taxon>Sphaerochaetaceae</taxon>
        <taxon>Sphaerochaeta</taxon>
    </lineage>
</organism>
<protein>
    <submittedName>
        <fullName evidence="8">Putative RND superfamily exporter</fullName>
    </submittedName>
</protein>
<keyword evidence="4 6" id="KW-1133">Transmembrane helix</keyword>
<evidence type="ECO:0000256" key="1">
    <source>
        <dbReference type="ARBA" id="ARBA00004651"/>
    </source>
</evidence>
<comment type="subcellular location">
    <subcellularLocation>
        <location evidence="1">Cell membrane</location>
        <topology evidence="1">Multi-pass membrane protein</topology>
    </subcellularLocation>
</comment>
<dbReference type="GO" id="GO:0005886">
    <property type="term" value="C:plasma membrane"/>
    <property type="evidence" value="ECO:0007669"/>
    <property type="project" value="UniProtKB-SubCell"/>
</dbReference>
<name>G8QS18_SPHPG</name>
<dbReference type="InterPro" id="IPR001036">
    <property type="entry name" value="Acrflvin-R"/>
</dbReference>
<dbReference type="eggNOG" id="COG1033">
    <property type="taxonomic scope" value="Bacteria"/>
</dbReference>
<feature type="domain" description="SSD" evidence="7">
    <location>
        <begin position="677"/>
        <end position="802"/>
    </location>
</feature>
<evidence type="ECO:0000259" key="7">
    <source>
        <dbReference type="PROSITE" id="PS50156"/>
    </source>
</evidence>
<evidence type="ECO:0000256" key="6">
    <source>
        <dbReference type="SAM" id="Phobius"/>
    </source>
</evidence>